<reference evidence="1 2" key="1">
    <citation type="submission" date="2024-09" db="EMBL/GenBank/DDBJ databases">
        <authorList>
            <person name="Sun Q."/>
            <person name="Mori K."/>
        </authorList>
    </citation>
    <scope>NUCLEOTIDE SEQUENCE [LARGE SCALE GENOMIC DNA]</scope>
    <source>
        <strain evidence="1 2">CCM 7792</strain>
    </source>
</reference>
<dbReference type="EMBL" id="JBHLWP010000031">
    <property type="protein sequence ID" value="MFC0254565.1"/>
    <property type="molecule type" value="Genomic_DNA"/>
</dbReference>
<dbReference type="SUPFAM" id="SSF56300">
    <property type="entry name" value="Metallo-dependent phosphatases"/>
    <property type="match status" value="1"/>
</dbReference>
<dbReference type="RefSeq" id="WP_379681810.1">
    <property type="nucleotide sequence ID" value="NZ_JBHLWP010000031.1"/>
</dbReference>
<organism evidence="1 2">
    <name type="scientific">Massilia consociata</name>
    <dbReference type="NCBI Taxonomy" id="760117"/>
    <lineage>
        <taxon>Bacteria</taxon>
        <taxon>Pseudomonadati</taxon>
        <taxon>Pseudomonadota</taxon>
        <taxon>Betaproteobacteria</taxon>
        <taxon>Burkholderiales</taxon>
        <taxon>Oxalobacteraceae</taxon>
        <taxon>Telluria group</taxon>
        <taxon>Massilia</taxon>
    </lineage>
</organism>
<dbReference type="InterPro" id="IPR029052">
    <property type="entry name" value="Metallo-depent_PP-like"/>
</dbReference>
<evidence type="ECO:0000313" key="2">
    <source>
        <dbReference type="Proteomes" id="UP001589773"/>
    </source>
</evidence>
<comment type="caution">
    <text evidence="1">The sequence shown here is derived from an EMBL/GenBank/DDBJ whole genome shotgun (WGS) entry which is preliminary data.</text>
</comment>
<sequence length="449" mass="48553">MRYTARFLYQKQDVMKKTRTIVVRSLAVTLWLFLLLFAIALANSSIELTASGVHQRLLLSLGSVSAAINTYAGTGDEVRMPGFLDGPIVRKKADGSWNATWFCEDEVQHLAGSGSVLAIECAGQTRHYPVARNPEIPNPVFDTPGDTLILSNIEGNVRFLGAGLASLQVADEAGNWSYGRNHLVIAGDAVGRGRDAFAVLWRLYGLSLQAQEAGGSVHLLLGNQEQNLLRGNTLEVNRDHLYALVRMGGQAQAFGPDTLIGQWLRLQPVVIKSGKTVITHAGINPVVADAGLTVHKLNGAMRAYWSGDMLNKMELDAVLGPAGVTQYRGYFKDGERRYTRATTTQVSCVLAHFGANAIVAGHTLVDSVRPFHDGAVWAVDVNSNTARPEALLIRNGAPVVVSTGVSRQLDDNLQRRTTRAFSLVAASDIKMLQGLVTSNLALSRIADPY</sequence>
<dbReference type="Gene3D" id="3.60.21.10">
    <property type="match status" value="1"/>
</dbReference>
<protein>
    <recommendedName>
        <fullName evidence="3">Calcineurin-like phosphoesterase domain-containing protein</fullName>
    </recommendedName>
</protein>
<evidence type="ECO:0008006" key="3">
    <source>
        <dbReference type="Google" id="ProtNLM"/>
    </source>
</evidence>
<accession>A0ABV6FLZ0</accession>
<dbReference type="PANTHER" id="PTHR46546">
    <property type="entry name" value="SHEWANELLA-LIKE PROTEIN PHOSPHATASE 1"/>
    <property type="match status" value="1"/>
</dbReference>
<dbReference type="Proteomes" id="UP001589773">
    <property type="component" value="Unassembled WGS sequence"/>
</dbReference>
<dbReference type="PANTHER" id="PTHR46546:SF4">
    <property type="entry name" value="SHEWANELLA-LIKE PROTEIN PHOSPHATASE 1"/>
    <property type="match status" value="1"/>
</dbReference>
<name>A0ABV6FLZ0_9BURK</name>
<keyword evidence="2" id="KW-1185">Reference proteome</keyword>
<gene>
    <name evidence="1" type="ORF">ACFFJK_21985</name>
</gene>
<proteinExistence type="predicted"/>
<evidence type="ECO:0000313" key="1">
    <source>
        <dbReference type="EMBL" id="MFC0254565.1"/>
    </source>
</evidence>